<keyword evidence="6 7" id="KW-0472">Membrane</keyword>
<keyword evidence="4 7" id="KW-0812">Transmembrane</keyword>
<comment type="caution">
    <text evidence="9">The sequence shown here is derived from an EMBL/GenBank/DDBJ whole genome shotgun (WGS) entry which is preliminary data.</text>
</comment>
<dbReference type="GO" id="GO:0055085">
    <property type="term" value="P:transmembrane transport"/>
    <property type="evidence" value="ECO:0007669"/>
    <property type="project" value="InterPro"/>
</dbReference>
<keyword evidence="10" id="KW-1185">Reference proteome</keyword>
<evidence type="ECO:0000256" key="1">
    <source>
        <dbReference type="ARBA" id="ARBA00004651"/>
    </source>
</evidence>
<dbReference type="InterPro" id="IPR000515">
    <property type="entry name" value="MetI-like"/>
</dbReference>
<evidence type="ECO:0000256" key="4">
    <source>
        <dbReference type="ARBA" id="ARBA00022692"/>
    </source>
</evidence>
<protein>
    <submittedName>
        <fullName evidence="9">Carbohydrate ABC transporter permease</fullName>
    </submittedName>
</protein>
<reference evidence="9 10" key="1">
    <citation type="submission" date="2020-07" db="EMBL/GenBank/DDBJ databases">
        <authorList>
            <person name="Feng H."/>
        </authorList>
    </citation>
    <scope>NUCLEOTIDE SEQUENCE [LARGE SCALE GENOMIC DNA]</scope>
    <source>
        <strain evidence="10">s-10</strain>
    </source>
</reference>
<evidence type="ECO:0000313" key="9">
    <source>
        <dbReference type="EMBL" id="MBA4493246.1"/>
    </source>
</evidence>
<evidence type="ECO:0000259" key="8">
    <source>
        <dbReference type="PROSITE" id="PS50928"/>
    </source>
</evidence>
<feature type="transmembrane region" description="Helical" evidence="7">
    <location>
        <begin position="7"/>
        <end position="25"/>
    </location>
</feature>
<dbReference type="AlphaFoldDB" id="A0A7W2A6D5"/>
<dbReference type="SUPFAM" id="SSF161098">
    <property type="entry name" value="MetI-like"/>
    <property type="match status" value="1"/>
</dbReference>
<evidence type="ECO:0000256" key="5">
    <source>
        <dbReference type="ARBA" id="ARBA00022989"/>
    </source>
</evidence>
<dbReference type="PANTHER" id="PTHR43744">
    <property type="entry name" value="ABC TRANSPORTER PERMEASE PROTEIN MG189-RELATED-RELATED"/>
    <property type="match status" value="1"/>
</dbReference>
<dbReference type="Pfam" id="PF00528">
    <property type="entry name" value="BPD_transp_1"/>
    <property type="match status" value="1"/>
</dbReference>
<gene>
    <name evidence="9" type="ORF">H1191_02830</name>
</gene>
<evidence type="ECO:0000256" key="6">
    <source>
        <dbReference type="ARBA" id="ARBA00023136"/>
    </source>
</evidence>
<feature type="transmembrane region" description="Helical" evidence="7">
    <location>
        <begin position="256"/>
        <end position="280"/>
    </location>
</feature>
<dbReference type="GO" id="GO:0005886">
    <property type="term" value="C:plasma membrane"/>
    <property type="evidence" value="ECO:0007669"/>
    <property type="project" value="UniProtKB-SubCell"/>
</dbReference>
<accession>A0A7W2A6D5</accession>
<dbReference type="Proteomes" id="UP000535491">
    <property type="component" value="Unassembled WGS sequence"/>
</dbReference>
<dbReference type="InterPro" id="IPR035906">
    <property type="entry name" value="MetI-like_sf"/>
</dbReference>
<feature type="transmembrane region" description="Helical" evidence="7">
    <location>
        <begin position="148"/>
        <end position="172"/>
    </location>
</feature>
<feature type="transmembrane region" description="Helical" evidence="7">
    <location>
        <begin position="193"/>
        <end position="215"/>
    </location>
</feature>
<keyword evidence="5 7" id="KW-1133">Transmembrane helix</keyword>
<name>A0A7W2A6D5_9BACL</name>
<dbReference type="CDD" id="cd06261">
    <property type="entry name" value="TM_PBP2"/>
    <property type="match status" value="1"/>
</dbReference>
<evidence type="ECO:0000256" key="7">
    <source>
        <dbReference type="RuleBase" id="RU363032"/>
    </source>
</evidence>
<dbReference type="RefSeq" id="WP_181750444.1">
    <property type="nucleotide sequence ID" value="NZ_JACEIQ010000001.1"/>
</dbReference>
<keyword evidence="2 7" id="KW-0813">Transport</keyword>
<feature type="transmembrane region" description="Helical" evidence="7">
    <location>
        <begin position="105"/>
        <end position="128"/>
    </location>
</feature>
<sequence>MKPRFPWFSYLVVALGSIMMILPFLEMVFGSFKGPDEINSADYQLLPNSFDFHNYAEVFETLNMGLLFKNSIIVAVSVTVCVLLTSTLAGYALTKLHFPGRDTIFKFILVTMMFPAFLFLIPNFYIIIHFPLAGGNDLFGEGGNGGLAASIVSLILPFAVSGFGIFLMRQFIMNIPDALLEAARIDGASEFRIFWQIVVPITTPALVTLAIFTFISQWNEFIWAMLIFTVNDQLATLPVGIQMLQMTLDPTLTRALVSAGLTISVVPVFLVFLCLQRYYINGMVMSGVKE</sequence>
<proteinExistence type="inferred from homology"/>
<evidence type="ECO:0000256" key="2">
    <source>
        <dbReference type="ARBA" id="ARBA00022448"/>
    </source>
</evidence>
<evidence type="ECO:0000313" key="10">
    <source>
        <dbReference type="Proteomes" id="UP000535491"/>
    </source>
</evidence>
<dbReference type="EMBL" id="JACEIQ010000001">
    <property type="protein sequence ID" value="MBA4493246.1"/>
    <property type="molecule type" value="Genomic_DNA"/>
</dbReference>
<feature type="domain" description="ABC transmembrane type-1" evidence="8">
    <location>
        <begin position="68"/>
        <end position="275"/>
    </location>
</feature>
<keyword evidence="3" id="KW-1003">Cell membrane</keyword>
<organism evidence="9 10">
    <name type="scientific">Paenactinomyces guangxiensis</name>
    <dbReference type="NCBI Taxonomy" id="1490290"/>
    <lineage>
        <taxon>Bacteria</taxon>
        <taxon>Bacillati</taxon>
        <taxon>Bacillota</taxon>
        <taxon>Bacilli</taxon>
        <taxon>Bacillales</taxon>
        <taxon>Thermoactinomycetaceae</taxon>
        <taxon>Paenactinomyces</taxon>
    </lineage>
</organism>
<feature type="transmembrane region" description="Helical" evidence="7">
    <location>
        <begin position="72"/>
        <end position="93"/>
    </location>
</feature>
<comment type="similarity">
    <text evidence="7">Belongs to the binding-protein-dependent transport system permease family.</text>
</comment>
<dbReference type="PROSITE" id="PS50928">
    <property type="entry name" value="ABC_TM1"/>
    <property type="match status" value="1"/>
</dbReference>
<dbReference type="PANTHER" id="PTHR43744:SF12">
    <property type="entry name" value="ABC TRANSPORTER PERMEASE PROTEIN MG189-RELATED"/>
    <property type="match status" value="1"/>
</dbReference>
<evidence type="ECO:0000256" key="3">
    <source>
        <dbReference type="ARBA" id="ARBA00022475"/>
    </source>
</evidence>
<dbReference type="Gene3D" id="1.10.3720.10">
    <property type="entry name" value="MetI-like"/>
    <property type="match status" value="1"/>
</dbReference>
<comment type="subcellular location">
    <subcellularLocation>
        <location evidence="1 7">Cell membrane</location>
        <topology evidence="1 7">Multi-pass membrane protein</topology>
    </subcellularLocation>
</comment>